<dbReference type="InterPro" id="IPR039567">
    <property type="entry name" value="Gly-zipper"/>
</dbReference>
<dbReference type="KEGG" id="fla:SY85_12740"/>
<proteinExistence type="predicted"/>
<keyword evidence="5" id="KW-1185">Reference proteome</keyword>
<keyword evidence="2" id="KW-0732">Signal</keyword>
<sequence>MRKNREAINKFLHVKLLLMKRILSIFSIAAVMAACNSNQDKLAVESARLKAYQDSVRLAADTAGLSEYQAWKMQNELNNTADPYATTAGAAAAAPVARSTTRSTSSRSYGSSGAGRSRGYSSGNGTVAQAPARKKGWSKAAKGAVVGGVVGAGAGAIINKKNRGVGAVIGGVLGAGAGYGIGRGMDKKDGRY</sequence>
<organism evidence="4 5">
    <name type="scientific">Flavisolibacter tropicus</name>
    <dbReference type="NCBI Taxonomy" id="1492898"/>
    <lineage>
        <taxon>Bacteria</taxon>
        <taxon>Pseudomonadati</taxon>
        <taxon>Bacteroidota</taxon>
        <taxon>Chitinophagia</taxon>
        <taxon>Chitinophagales</taxon>
        <taxon>Chitinophagaceae</taxon>
        <taxon>Flavisolibacter</taxon>
    </lineage>
</organism>
<dbReference type="EMBL" id="CP011390">
    <property type="protein sequence ID" value="ANE51246.1"/>
    <property type="molecule type" value="Genomic_DNA"/>
</dbReference>
<evidence type="ECO:0000313" key="4">
    <source>
        <dbReference type="EMBL" id="ANE51246.1"/>
    </source>
</evidence>
<feature type="chain" id="PRO_5008001247" description="Glycine zipper domain-containing protein" evidence="2">
    <location>
        <begin position="34"/>
        <end position="192"/>
    </location>
</feature>
<accession>A0A172TW71</accession>
<gene>
    <name evidence="4" type="ORF">SY85_12740</name>
</gene>
<reference evidence="5" key="1">
    <citation type="submission" date="2015-01" db="EMBL/GenBank/DDBJ databases">
        <title>Flavisolibacter sp./LCS9/ whole genome sequencing.</title>
        <authorList>
            <person name="Kim M.K."/>
            <person name="Srinivasan S."/>
            <person name="Lee J.-J."/>
        </authorList>
    </citation>
    <scope>NUCLEOTIDE SEQUENCE [LARGE SCALE GENOMIC DNA]</scope>
    <source>
        <strain evidence="5">LCS9</strain>
    </source>
</reference>
<dbReference type="Proteomes" id="UP000077177">
    <property type="component" value="Chromosome"/>
</dbReference>
<dbReference type="PATRIC" id="fig|1492898.3.peg.2747"/>
<evidence type="ECO:0000256" key="1">
    <source>
        <dbReference type="SAM" id="MobiDB-lite"/>
    </source>
</evidence>
<feature type="compositionally biased region" description="Low complexity" evidence="1">
    <location>
        <begin position="95"/>
        <end position="126"/>
    </location>
</feature>
<evidence type="ECO:0000259" key="3">
    <source>
        <dbReference type="Pfam" id="PF13488"/>
    </source>
</evidence>
<dbReference type="AlphaFoldDB" id="A0A172TW71"/>
<reference evidence="4 5" key="2">
    <citation type="journal article" date="2016" name="Int. J. Syst. Evol. Microbiol.">
        <title>Flavisolibacter tropicus sp. nov., isolated from tropical soil.</title>
        <authorList>
            <person name="Lee J.J."/>
            <person name="Kang M.S."/>
            <person name="Kim G.S."/>
            <person name="Lee C.S."/>
            <person name="Lim S."/>
            <person name="Lee J."/>
            <person name="Roh S.H."/>
            <person name="Kang H."/>
            <person name="Ha J.M."/>
            <person name="Bae S."/>
            <person name="Jung H.Y."/>
            <person name="Kim M.K."/>
        </authorList>
    </citation>
    <scope>NUCLEOTIDE SEQUENCE [LARGE SCALE GENOMIC DNA]</scope>
    <source>
        <strain evidence="4 5">LCS9</strain>
    </source>
</reference>
<dbReference type="Pfam" id="PF13488">
    <property type="entry name" value="Gly-zipper_Omp"/>
    <property type="match status" value="1"/>
</dbReference>
<protein>
    <recommendedName>
        <fullName evidence="3">Glycine zipper domain-containing protein</fullName>
    </recommendedName>
</protein>
<evidence type="ECO:0000256" key="2">
    <source>
        <dbReference type="SAM" id="SignalP"/>
    </source>
</evidence>
<feature type="signal peptide" evidence="2">
    <location>
        <begin position="1"/>
        <end position="33"/>
    </location>
</feature>
<feature type="region of interest" description="Disordered" evidence="1">
    <location>
        <begin position="95"/>
        <end position="134"/>
    </location>
</feature>
<name>A0A172TW71_9BACT</name>
<evidence type="ECO:0000313" key="5">
    <source>
        <dbReference type="Proteomes" id="UP000077177"/>
    </source>
</evidence>
<feature type="domain" description="Glycine zipper" evidence="3">
    <location>
        <begin position="143"/>
        <end position="188"/>
    </location>
</feature>
<dbReference type="PROSITE" id="PS51257">
    <property type="entry name" value="PROKAR_LIPOPROTEIN"/>
    <property type="match status" value="1"/>
</dbReference>